<evidence type="ECO:0000256" key="1">
    <source>
        <dbReference type="ARBA" id="ARBA00022999"/>
    </source>
</evidence>
<evidence type="ECO:0000313" key="5">
    <source>
        <dbReference type="Proteomes" id="UP000515163"/>
    </source>
</evidence>
<feature type="region of interest" description="Disordered" evidence="3">
    <location>
        <begin position="147"/>
        <end position="335"/>
    </location>
</feature>
<dbReference type="SUPFAM" id="SSF55550">
    <property type="entry name" value="SH2 domain"/>
    <property type="match status" value="1"/>
</dbReference>
<keyword evidence="5" id="KW-1185">Reference proteome</keyword>
<accession>A0A6P8J2P1</accession>
<dbReference type="Proteomes" id="UP000515163">
    <property type="component" value="Unplaced"/>
</dbReference>
<evidence type="ECO:0000259" key="4">
    <source>
        <dbReference type="PROSITE" id="PS50001"/>
    </source>
</evidence>
<dbReference type="GeneID" id="116306038"/>
<dbReference type="PANTHER" id="PTHR19969">
    <property type="entry name" value="SH2-SH3 ADAPTOR PROTEIN-RELATED"/>
    <property type="match status" value="1"/>
</dbReference>
<dbReference type="InterPro" id="IPR000980">
    <property type="entry name" value="SH2"/>
</dbReference>
<dbReference type="Pfam" id="PF00017">
    <property type="entry name" value="SH2"/>
    <property type="match status" value="1"/>
</dbReference>
<dbReference type="InterPro" id="IPR051184">
    <property type="entry name" value="Tyrosine-phos_adapter"/>
</dbReference>
<dbReference type="InterPro" id="IPR036860">
    <property type="entry name" value="SH2_dom_sf"/>
</dbReference>
<dbReference type="OrthoDB" id="5980563at2759"/>
<reference evidence="6" key="1">
    <citation type="submission" date="2025-08" db="UniProtKB">
        <authorList>
            <consortium name="RefSeq"/>
        </authorList>
    </citation>
    <scope>IDENTIFICATION</scope>
    <source>
        <tissue evidence="6">Tentacle</tissue>
    </source>
</reference>
<evidence type="ECO:0000256" key="2">
    <source>
        <dbReference type="PROSITE-ProRule" id="PRU00191"/>
    </source>
</evidence>
<organism evidence="5 6">
    <name type="scientific">Actinia tenebrosa</name>
    <name type="common">Australian red waratah sea anemone</name>
    <dbReference type="NCBI Taxonomy" id="6105"/>
    <lineage>
        <taxon>Eukaryota</taxon>
        <taxon>Metazoa</taxon>
        <taxon>Cnidaria</taxon>
        <taxon>Anthozoa</taxon>
        <taxon>Hexacorallia</taxon>
        <taxon>Actiniaria</taxon>
        <taxon>Actiniidae</taxon>
        <taxon>Actinia</taxon>
    </lineage>
</organism>
<dbReference type="GO" id="GO:0016477">
    <property type="term" value="P:cell migration"/>
    <property type="evidence" value="ECO:0007669"/>
    <property type="project" value="TreeGrafter"/>
</dbReference>
<dbReference type="SMART" id="SM00252">
    <property type="entry name" value="SH2"/>
    <property type="match status" value="1"/>
</dbReference>
<dbReference type="InParanoid" id="A0A6P8J2P1"/>
<dbReference type="RefSeq" id="XP_031571925.1">
    <property type="nucleotide sequence ID" value="XM_031716065.1"/>
</dbReference>
<dbReference type="PROSITE" id="PS50001">
    <property type="entry name" value="SH2"/>
    <property type="match status" value="1"/>
</dbReference>
<name>A0A6P8J2P1_ACTTE</name>
<gene>
    <name evidence="6" type="primary">LOC116306038</name>
</gene>
<feature type="compositionally biased region" description="Basic and acidic residues" evidence="3">
    <location>
        <begin position="294"/>
        <end position="303"/>
    </location>
</feature>
<dbReference type="PRINTS" id="PR00401">
    <property type="entry name" value="SH2DOMAIN"/>
</dbReference>
<keyword evidence="1 2" id="KW-0727">SH2 domain</keyword>
<feature type="compositionally biased region" description="Polar residues" evidence="3">
    <location>
        <begin position="304"/>
        <end position="315"/>
    </location>
</feature>
<feature type="domain" description="SH2" evidence="4">
    <location>
        <begin position="54"/>
        <end position="148"/>
    </location>
</feature>
<evidence type="ECO:0000256" key="3">
    <source>
        <dbReference type="SAM" id="MobiDB-lite"/>
    </source>
</evidence>
<dbReference type="AlphaFoldDB" id="A0A6P8J2P1"/>
<sequence length="335" mass="38124">MEKKSNRIRKLLHRDSLPILSFGPGKDNAAKETKARRKSEGTIPEHVIEREPSWYLKEVKTRDAAEELLTKQRVGTFLVRDSETSKLPGSYTLSLRHKDKFRHHKIETNPRNSKLVIKGYENHQFDDLEKLVDFFINSQRKDIFLKPYDPNAEYQDNGKGNNEEQQAAYEEMDGSECQDAYQQMENDVAASKMSRYGFIKTQGPPPTLPTRPSDQGGYMNIAPKGVSTPPPPPPTKTYTQSYENIPSRERSPLPPPPSSKDAPPKLPPRVPANTGPGSYENIPGRPPRNYENYNTDRKYENHQQTHSAPGHSYQNLPPKITPRKAHGGRMSYSDE</sequence>
<protein>
    <submittedName>
        <fullName evidence="6">GRB2-related adapter protein 2-like</fullName>
    </submittedName>
</protein>
<dbReference type="CDD" id="cd00173">
    <property type="entry name" value="SH2"/>
    <property type="match status" value="1"/>
</dbReference>
<dbReference type="KEGG" id="aten:116306038"/>
<dbReference type="Gene3D" id="3.30.505.10">
    <property type="entry name" value="SH2 domain"/>
    <property type="match status" value="1"/>
</dbReference>
<dbReference type="GO" id="GO:0007167">
    <property type="term" value="P:enzyme-linked receptor protein signaling pathway"/>
    <property type="evidence" value="ECO:0007669"/>
    <property type="project" value="TreeGrafter"/>
</dbReference>
<feature type="region of interest" description="Disordered" evidence="3">
    <location>
        <begin position="22"/>
        <end position="42"/>
    </location>
</feature>
<evidence type="ECO:0000313" key="6">
    <source>
        <dbReference type="RefSeq" id="XP_031571925.1"/>
    </source>
</evidence>
<dbReference type="GO" id="GO:0030971">
    <property type="term" value="F:receptor tyrosine kinase binding"/>
    <property type="evidence" value="ECO:0007669"/>
    <property type="project" value="TreeGrafter"/>
</dbReference>
<dbReference type="GO" id="GO:0035591">
    <property type="term" value="F:signaling adaptor activity"/>
    <property type="evidence" value="ECO:0007669"/>
    <property type="project" value="TreeGrafter"/>
</dbReference>
<dbReference type="PANTHER" id="PTHR19969:SF5">
    <property type="entry name" value="CRK-LIKE PROTEIN"/>
    <property type="match status" value="1"/>
</dbReference>
<proteinExistence type="predicted"/>
<feature type="compositionally biased region" description="Pro residues" evidence="3">
    <location>
        <begin position="252"/>
        <end position="270"/>
    </location>
</feature>
<dbReference type="GO" id="GO:0005737">
    <property type="term" value="C:cytoplasm"/>
    <property type="evidence" value="ECO:0007669"/>
    <property type="project" value="TreeGrafter"/>
</dbReference>